<feature type="transmembrane region" description="Helical" evidence="5">
    <location>
        <begin position="386"/>
        <end position="410"/>
    </location>
</feature>
<feature type="transmembrane region" description="Helical" evidence="5">
    <location>
        <begin position="303"/>
        <end position="329"/>
    </location>
</feature>
<dbReference type="EMBL" id="FQZF01000007">
    <property type="protein sequence ID" value="SHI96662.1"/>
    <property type="molecule type" value="Genomic_DNA"/>
</dbReference>
<evidence type="ECO:0000256" key="1">
    <source>
        <dbReference type="ARBA" id="ARBA00004141"/>
    </source>
</evidence>
<evidence type="ECO:0000259" key="6">
    <source>
        <dbReference type="Pfam" id="PF00999"/>
    </source>
</evidence>
<name>A0A1M6FGC4_9PROT</name>
<accession>A0A1M6FGC4</accession>
<dbReference type="RefSeq" id="WP_073133078.1">
    <property type="nucleotide sequence ID" value="NZ_FQZF01000007.1"/>
</dbReference>
<dbReference type="Pfam" id="PF00999">
    <property type="entry name" value="Na_H_Exchanger"/>
    <property type="match status" value="1"/>
</dbReference>
<dbReference type="InterPro" id="IPR006153">
    <property type="entry name" value="Cation/H_exchanger_TM"/>
</dbReference>
<protein>
    <submittedName>
        <fullName evidence="7">Sodium/proton antiporter, CPA1 family</fullName>
    </submittedName>
</protein>
<keyword evidence="2 5" id="KW-0812">Transmembrane</keyword>
<evidence type="ECO:0000313" key="8">
    <source>
        <dbReference type="Proteomes" id="UP000184387"/>
    </source>
</evidence>
<keyword evidence="3 5" id="KW-1133">Transmembrane helix</keyword>
<dbReference type="GO" id="GO:0016020">
    <property type="term" value="C:membrane"/>
    <property type="evidence" value="ECO:0007669"/>
    <property type="project" value="UniProtKB-SubCell"/>
</dbReference>
<feature type="transmembrane region" description="Helical" evidence="5">
    <location>
        <begin position="182"/>
        <end position="203"/>
    </location>
</feature>
<evidence type="ECO:0000313" key="7">
    <source>
        <dbReference type="EMBL" id="SHI96662.1"/>
    </source>
</evidence>
<keyword evidence="8" id="KW-1185">Reference proteome</keyword>
<dbReference type="GO" id="GO:0015297">
    <property type="term" value="F:antiporter activity"/>
    <property type="evidence" value="ECO:0007669"/>
    <property type="project" value="InterPro"/>
</dbReference>
<evidence type="ECO:0000256" key="5">
    <source>
        <dbReference type="SAM" id="Phobius"/>
    </source>
</evidence>
<organism evidence="7 8">
    <name type="scientific">Muricoccus roseus</name>
    <dbReference type="NCBI Taxonomy" id="198092"/>
    <lineage>
        <taxon>Bacteria</taxon>
        <taxon>Pseudomonadati</taxon>
        <taxon>Pseudomonadota</taxon>
        <taxon>Alphaproteobacteria</taxon>
        <taxon>Acetobacterales</taxon>
        <taxon>Roseomonadaceae</taxon>
        <taxon>Muricoccus</taxon>
    </lineage>
</organism>
<proteinExistence type="predicted"/>
<dbReference type="STRING" id="198092.SAMN02745194_01437"/>
<dbReference type="GO" id="GO:1902600">
    <property type="term" value="P:proton transmembrane transport"/>
    <property type="evidence" value="ECO:0007669"/>
    <property type="project" value="InterPro"/>
</dbReference>
<evidence type="ECO:0000256" key="4">
    <source>
        <dbReference type="ARBA" id="ARBA00023136"/>
    </source>
</evidence>
<reference evidence="7 8" key="1">
    <citation type="submission" date="2016-11" db="EMBL/GenBank/DDBJ databases">
        <authorList>
            <person name="Jaros S."/>
            <person name="Januszkiewicz K."/>
            <person name="Wedrychowicz H."/>
        </authorList>
    </citation>
    <scope>NUCLEOTIDE SEQUENCE [LARGE SCALE GENOMIC DNA]</scope>
    <source>
        <strain evidence="7 8">DSM 14916</strain>
    </source>
</reference>
<evidence type="ECO:0000256" key="2">
    <source>
        <dbReference type="ARBA" id="ARBA00022692"/>
    </source>
</evidence>
<feature type="transmembrane region" description="Helical" evidence="5">
    <location>
        <begin position="31"/>
        <end position="47"/>
    </location>
</feature>
<feature type="transmembrane region" description="Helical" evidence="5">
    <location>
        <begin position="270"/>
        <end position="291"/>
    </location>
</feature>
<sequence>MAETRFVALTIVAVALLLALARLTKIPPSIAWFAGGLASILLPGPIPEIRVNPLIVLGLVLPPLLYAAITNLPPSLLARTAWRGVAMGAAWTLALTAACGYAAYLLLNLDPIACMAIGVAAAVAEPRVLTESGLADRLPPAITESLSAQLASAPLLGVSLSIWTAKQVGNPFPGLLPIAQTLAYDLTAGCAAGIALGLAMAALRKRLDNPATETALSLATPFAAAALGEAIGASPIAPLIAAGLTLVVIRHREALNTEIASPESRQLTSDLWRSLDTLLTGTLFFLMGRAIPEALAGTHALPWPTLALTALALMTLCWAVQFALSWLALAHPRSPPIPHAEGGCVPSWKAACLLAGGSGRNVVALAIALALPTTLPNGDPFWARDAVVAVVALMVVASAGLQWVGVPGLVRWVRPGAEDRAG</sequence>
<keyword evidence="4 5" id="KW-0472">Membrane</keyword>
<dbReference type="Proteomes" id="UP000184387">
    <property type="component" value="Unassembled WGS sequence"/>
</dbReference>
<feature type="transmembrane region" description="Helical" evidence="5">
    <location>
        <begin position="85"/>
        <end position="107"/>
    </location>
</feature>
<dbReference type="AlphaFoldDB" id="A0A1M6FGC4"/>
<feature type="transmembrane region" description="Helical" evidence="5">
    <location>
        <begin position="350"/>
        <end position="371"/>
    </location>
</feature>
<dbReference type="OrthoDB" id="7250413at2"/>
<comment type="subcellular location">
    <subcellularLocation>
        <location evidence="1">Membrane</location>
        <topology evidence="1">Multi-pass membrane protein</topology>
    </subcellularLocation>
</comment>
<feature type="transmembrane region" description="Helical" evidence="5">
    <location>
        <begin position="54"/>
        <end position="73"/>
    </location>
</feature>
<feature type="domain" description="Cation/H+ exchanger transmembrane" evidence="6">
    <location>
        <begin position="14"/>
        <end position="410"/>
    </location>
</feature>
<gene>
    <name evidence="7" type="ORF">SAMN02745194_01437</name>
</gene>
<evidence type="ECO:0000256" key="3">
    <source>
        <dbReference type="ARBA" id="ARBA00022989"/>
    </source>
</evidence>
<feature type="transmembrane region" description="Helical" evidence="5">
    <location>
        <begin position="223"/>
        <end position="249"/>
    </location>
</feature>